<comment type="subcellular location">
    <subcellularLocation>
        <location evidence="1">Cell membrane</location>
        <topology evidence="1">Multi-pass membrane protein</topology>
    </subcellularLocation>
</comment>
<gene>
    <name evidence="9" type="ORF">FYC51_08835</name>
</gene>
<evidence type="ECO:0000256" key="4">
    <source>
        <dbReference type="ARBA" id="ARBA00022989"/>
    </source>
</evidence>
<dbReference type="GO" id="GO:0005886">
    <property type="term" value="C:plasma membrane"/>
    <property type="evidence" value="ECO:0007669"/>
    <property type="project" value="UniProtKB-SubCell"/>
</dbReference>
<reference evidence="9 10" key="1">
    <citation type="submission" date="2019-08" db="EMBL/GenBank/DDBJ databases">
        <authorList>
            <person name="Hu J."/>
        </authorList>
    </citation>
    <scope>NUCLEOTIDE SEQUENCE [LARGE SCALE GENOMIC DNA]</scope>
    <source>
        <strain evidence="9 10">NEAU-184</strain>
    </source>
</reference>
<dbReference type="PANTHER" id="PTHR30294:SF29">
    <property type="entry name" value="MULTIDRUG ABC TRANSPORTER PERMEASE YBHS-RELATED"/>
    <property type="match status" value="1"/>
</dbReference>
<feature type="transmembrane region" description="Helical" evidence="7">
    <location>
        <begin position="272"/>
        <end position="297"/>
    </location>
</feature>
<accession>A0A5S4V6R3</accession>
<feature type="transmembrane region" description="Helical" evidence="7">
    <location>
        <begin position="47"/>
        <end position="71"/>
    </location>
</feature>
<evidence type="ECO:0000313" key="9">
    <source>
        <dbReference type="EMBL" id="TYL53739.1"/>
    </source>
</evidence>
<evidence type="ECO:0000256" key="2">
    <source>
        <dbReference type="ARBA" id="ARBA00022475"/>
    </source>
</evidence>
<keyword evidence="4 7" id="KW-1133">Transmembrane helix</keyword>
<feature type="transmembrane region" description="Helical" evidence="7">
    <location>
        <begin position="241"/>
        <end position="260"/>
    </location>
</feature>
<dbReference type="EMBL" id="VSSB01000001">
    <property type="protein sequence ID" value="TYL53739.1"/>
    <property type="molecule type" value="Genomic_DNA"/>
</dbReference>
<evidence type="ECO:0000313" key="10">
    <source>
        <dbReference type="Proteomes" id="UP000325243"/>
    </source>
</evidence>
<keyword evidence="3 7" id="KW-0812">Transmembrane</keyword>
<feature type="transmembrane region" description="Helical" evidence="7">
    <location>
        <begin position="357"/>
        <end position="377"/>
    </location>
</feature>
<dbReference type="GO" id="GO:0140359">
    <property type="term" value="F:ABC-type transporter activity"/>
    <property type="evidence" value="ECO:0007669"/>
    <property type="project" value="InterPro"/>
</dbReference>
<keyword evidence="2" id="KW-1003">Cell membrane</keyword>
<feature type="transmembrane region" description="Helical" evidence="7">
    <location>
        <begin position="303"/>
        <end position="324"/>
    </location>
</feature>
<feature type="transmembrane region" description="Helical" evidence="7">
    <location>
        <begin position="331"/>
        <end position="351"/>
    </location>
</feature>
<proteinExistence type="predicted"/>
<dbReference type="AlphaFoldDB" id="A0A5S4V6R3"/>
<feature type="domain" description="ABC-2 type transporter transmembrane" evidence="8">
    <location>
        <begin position="48"/>
        <end position="376"/>
    </location>
</feature>
<dbReference type="PANTHER" id="PTHR30294">
    <property type="entry name" value="MEMBRANE COMPONENT OF ABC TRANSPORTER YHHJ-RELATED"/>
    <property type="match status" value="1"/>
</dbReference>
<protein>
    <submittedName>
        <fullName evidence="9">ABC transporter permease</fullName>
    </submittedName>
</protein>
<evidence type="ECO:0000256" key="6">
    <source>
        <dbReference type="SAM" id="MobiDB-lite"/>
    </source>
</evidence>
<sequence>MSSKLDTRAGRAPRPADAAAERREPRFTEAAWLVASREVTSRLRSRAFVISTIVLMVAVLASVILGSVFAANSEPTKVAVVGAASDVVAGASTLEPVPADDLDAAEAMLRDDEVSAIVAPTDVVAASGLEATSDSRSTDAAAAGLDVTVIGLDQLPDDVAEALAVVPPMVVLEPAPADPLLAYLVAFAFGIVFFFSALTFGQTIAQSVVEEKQTRIIEILLSTVSARALLTGKVLGNSVMAFGQIIAIGALAIVGLAVTGQRVLLGGLGASVVWFVVFFVVGFVMLAALFAATAATVSRAEDIGSVTTPVTMLVMIPYFLVVFFNDDPTVLAIMSYVPFSAPVGMPVRIFLGQAEWWEPLLSLVILIAATVLAVLVGERIYRYSLLRTGARVPFSEALRGERRRPS</sequence>
<dbReference type="Pfam" id="PF12698">
    <property type="entry name" value="ABC2_membrane_3"/>
    <property type="match status" value="1"/>
</dbReference>
<dbReference type="InterPro" id="IPR051449">
    <property type="entry name" value="ABC-2_transporter_component"/>
</dbReference>
<evidence type="ECO:0000256" key="5">
    <source>
        <dbReference type="ARBA" id="ARBA00023136"/>
    </source>
</evidence>
<comment type="caution">
    <text evidence="9">The sequence shown here is derived from an EMBL/GenBank/DDBJ whole genome shotgun (WGS) entry which is preliminary data.</text>
</comment>
<evidence type="ECO:0000256" key="1">
    <source>
        <dbReference type="ARBA" id="ARBA00004651"/>
    </source>
</evidence>
<dbReference type="RefSeq" id="WP_148733205.1">
    <property type="nucleotide sequence ID" value="NZ_VSSB01000001.1"/>
</dbReference>
<dbReference type="InterPro" id="IPR013525">
    <property type="entry name" value="ABC2_TM"/>
</dbReference>
<evidence type="ECO:0000259" key="8">
    <source>
        <dbReference type="Pfam" id="PF12698"/>
    </source>
</evidence>
<keyword evidence="5 7" id="KW-0472">Membrane</keyword>
<evidence type="ECO:0000256" key="3">
    <source>
        <dbReference type="ARBA" id="ARBA00022692"/>
    </source>
</evidence>
<evidence type="ECO:0000256" key="7">
    <source>
        <dbReference type="SAM" id="Phobius"/>
    </source>
</evidence>
<keyword evidence="10" id="KW-1185">Reference proteome</keyword>
<organism evidence="9 10">
    <name type="scientific">Agromyces mariniharenae</name>
    <dbReference type="NCBI Taxonomy" id="2604423"/>
    <lineage>
        <taxon>Bacteria</taxon>
        <taxon>Bacillati</taxon>
        <taxon>Actinomycetota</taxon>
        <taxon>Actinomycetes</taxon>
        <taxon>Micrococcales</taxon>
        <taxon>Microbacteriaceae</taxon>
        <taxon>Agromyces</taxon>
    </lineage>
</organism>
<feature type="region of interest" description="Disordered" evidence="6">
    <location>
        <begin position="1"/>
        <end position="22"/>
    </location>
</feature>
<feature type="transmembrane region" description="Helical" evidence="7">
    <location>
        <begin position="180"/>
        <end position="204"/>
    </location>
</feature>
<dbReference type="Proteomes" id="UP000325243">
    <property type="component" value="Unassembled WGS sequence"/>
</dbReference>
<name>A0A5S4V6R3_9MICO</name>